<gene>
    <name evidence="1" type="ORF">MW046_09880</name>
</gene>
<dbReference type="AlphaFoldDB" id="A0A8U0A0A0"/>
<accession>A0A8U0A0A0</accession>
<dbReference type="RefSeq" id="WP_247992941.1">
    <property type="nucleotide sequence ID" value="NZ_CP096019.1"/>
</dbReference>
<dbReference type="GeneID" id="71928357"/>
<evidence type="ECO:0000313" key="2">
    <source>
        <dbReference type="Proteomes" id="UP000831768"/>
    </source>
</evidence>
<name>A0A8U0A0A0_9EURY</name>
<evidence type="ECO:0000313" key="1">
    <source>
        <dbReference type="EMBL" id="UPM42266.1"/>
    </source>
</evidence>
<sequence length="51" mass="5295">MTRQVRSIGVVERCHPRSTAGTNTGTMASVAGGGSIPAATASIRRYWGCQS</sequence>
<dbReference type="Proteomes" id="UP000831768">
    <property type="component" value="Chromosome"/>
</dbReference>
<protein>
    <submittedName>
        <fullName evidence="1">Uncharacterized protein</fullName>
    </submittedName>
</protein>
<reference evidence="1" key="1">
    <citation type="submission" date="2022-04" db="EMBL/GenBank/DDBJ databases">
        <title>Halocatena sp. nov., isolated from a salt lake.</title>
        <authorList>
            <person name="Cui H.-L."/>
        </authorList>
    </citation>
    <scope>NUCLEOTIDE SEQUENCE</scope>
    <source>
        <strain evidence="1">AD-1</strain>
    </source>
</reference>
<dbReference type="KEGG" id="haad:MW046_09880"/>
<keyword evidence="2" id="KW-1185">Reference proteome</keyword>
<dbReference type="EMBL" id="CP096019">
    <property type="protein sequence ID" value="UPM42266.1"/>
    <property type="molecule type" value="Genomic_DNA"/>
</dbReference>
<organism evidence="1 2">
    <name type="scientific">Halocatena salina</name>
    <dbReference type="NCBI Taxonomy" id="2934340"/>
    <lineage>
        <taxon>Archaea</taxon>
        <taxon>Methanobacteriati</taxon>
        <taxon>Methanobacteriota</taxon>
        <taxon>Stenosarchaea group</taxon>
        <taxon>Halobacteria</taxon>
        <taxon>Halobacteriales</taxon>
        <taxon>Natronomonadaceae</taxon>
        <taxon>Halocatena</taxon>
    </lineage>
</organism>
<proteinExistence type="predicted"/>